<evidence type="ECO:0000259" key="14">
    <source>
        <dbReference type="Pfam" id="PF00534"/>
    </source>
</evidence>
<evidence type="ECO:0000256" key="12">
    <source>
        <dbReference type="PIRSR" id="PIRSR639901-2"/>
    </source>
</evidence>
<dbReference type="GO" id="GO:0009245">
    <property type="term" value="P:lipid A biosynthetic process"/>
    <property type="evidence" value="ECO:0007669"/>
    <property type="project" value="TreeGrafter"/>
</dbReference>
<dbReference type="CDD" id="cd01635">
    <property type="entry name" value="Glycosyltransferase_GTB-type"/>
    <property type="match status" value="1"/>
</dbReference>
<comment type="function">
    <text evidence="13">Involved in lipopolysaccharide (LPS) biosynthesis. Catalyzes the transfer of 3-deoxy-D-manno-octulosonate (Kdo) residue(s) from CMP-Kdo to lipid IV(A), the tetraacyldisaccharide-1,4'-bisphosphate precursor of lipid A.</text>
</comment>
<protein>
    <recommendedName>
        <fullName evidence="5 13">3-deoxy-D-manno-octulosonic acid transferase</fullName>
        <shortName evidence="13">Kdo transferase</shortName>
        <ecNumber evidence="4 13">2.4.99.12</ecNumber>
    </recommendedName>
    <alternativeName>
        <fullName evidence="9 13">Lipid IV(A) 3-deoxy-D-manno-octulosonic acid transferase</fullName>
    </alternativeName>
</protein>
<evidence type="ECO:0000256" key="6">
    <source>
        <dbReference type="ARBA" id="ARBA00022519"/>
    </source>
</evidence>
<dbReference type="SUPFAM" id="SSF53756">
    <property type="entry name" value="UDP-Glycosyltransferase/glycogen phosphorylase"/>
    <property type="match status" value="1"/>
</dbReference>
<dbReference type="Pfam" id="PF04413">
    <property type="entry name" value="Glycos_transf_N"/>
    <property type="match status" value="1"/>
</dbReference>
<dbReference type="NCBIfam" id="NF004388">
    <property type="entry name" value="PRK05749.1-4"/>
    <property type="match status" value="1"/>
</dbReference>
<accession>A0A656HJ24</accession>
<evidence type="ECO:0000256" key="13">
    <source>
        <dbReference type="RuleBase" id="RU365103"/>
    </source>
</evidence>
<dbReference type="AlphaFoldDB" id="A0A656HJ24"/>
<evidence type="ECO:0000256" key="4">
    <source>
        <dbReference type="ARBA" id="ARBA00012621"/>
    </source>
</evidence>
<name>A0A656HJ24_THINJ</name>
<comment type="similarity">
    <text evidence="3">Belongs to the glycosyltransferase group 1 family. Glycosyltransferase 30 subfamily.</text>
</comment>
<evidence type="ECO:0000256" key="1">
    <source>
        <dbReference type="ARBA" id="ARBA00004388"/>
    </source>
</evidence>
<evidence type="ECO:0000313" key="17">
    <source>
        <dbReference type="Proteomes" id="UP000005317"/>
    </source>
</evidence>
<comment type="pathway">
    <text evidence="2 13">Bacterial outer membrane biogenesis; LPS core biosynthesis.</text>
</comment>
<feature type="site" description="Transition state stabilizer" evidence="12">
    <location>
        <position position="209"/>
    </location>
</feature>
<dbReference type="FunFam" id="3.40.50.2000:FF:000032">
    <property type="entry name" value="3-deoxy-D-manno-octulosonic acid transferase"/>
    <property type="match status" value="1"/>
</dbReference>
<keyword evidence="13" id="KW-1133">Transmembrane helix</keyword>
<feature type="active site" description="Proton acceptor" evidence="11">
    <location>
        <position position="61"/>
    </location>
</feature>
<dbReference type="InterPro" id="IPR039901">
    <property type="entry name" value="Kdotransferase"/>
</dbReference>
<keyword evidence="7 13" id="KW-0808">Transferase</keyword>
<dbReference type="FunFam" id="3.40.50.11720:FF:000001">
    <property type="entry name" value="3-deoxy-D-manno-octulosonic acid transferase"/>
    <property type="match status" value="1"/>
</dbReference>
<dbReference type="PANTHER" id="PTHR42755:SF1">
    <property type="entry name" value="3-DEOXY-D-MANNO-OCTULOSONIC ACID TRANSFERASE, MITOCHONDRIAL-RELATED"/>
    <property type="match status" value="1"/>
</dbReference>
<dbReference type="PANTHER" id="PTHR42755">
    <property type="entry name" value="3-DEOXY-MANNO-OCTULOSONATE CYTIDYLYLTRANSFERASE"/>
    <property type="match status" value="1"/>
</dbReference>
<dbReference type="EMBL" id="JH651384">
    <property type="protein sequence ID" value="EIJ36373.1"/>
    <property type="molecule type" value="Genomic_DNA"/>
</dbReference>
<keyword evidence="17" id="KW-1185">Reference proteome</keyword>
<reference evidence="17" key="1">
    <citation type="journal article" date="2011" name="Stand. Genomic Sci.">
        <title>Genome sequence of the filamentous, gliding Thiothrix nivea neotype strain (JP2(T)).</title>
        <authorList>
            <person name="Lapidus A."/>
            <person name="Nolan M."/>
            <person name="Lucas S."/>
            <person name="Glavina Del Rio T."/>
            <person name="Tice H."/>
            <person name="Cheng J.F."/>
            <person name="Tapia R."/>
            <person name="Han C."/>
            <person name="Goodwin L."/>
            <person name="Pitluck S."/>
            <person name="Liolios K."/>
            <person name="Pagani I."/>
            <person name="Ivanova N."/>
            <person name="Huntemann M."/>
            <person name="Mavromatis K."/>
            <person name="Mikhailova N."/>
            <person name="Pati A."/>
            <person name="Chen A."/>
            <person name="Palaniappan K."/>
            <person name="Land M."/>
            <person name="Brambilla E.M."/>
            <person name="Rohde M."/>
            <person name="Abt B."/>
            <person name="Verbarg S."/>
            <person name="Goker M."/>
            <person name="Bristow J."/>
            <person name="Eisen J.A."/>
            <person name="Markowitz V."/>
            <person name="Hugenholtz P."/>
            <person name="Kyrpides N.C."/>
            <person name="Klenk H.P."/>
            <person name="Woyke T."/>
        </authorList>
    </citation>
    <scope>NUCLEOTIDE SEQUENCE [LARGE SCALE GENOMIC DNA]</scope>
    <source>
        <strain evidence="17">ATCC 35100 / DSM 5205 / JP2</strain>
    </source>
</reference>
<keyword evidence="13" id="KW-1003">Cell membrane</keyword>
<evidence type="ECO:0000313" key="16">
    <source>
        <dbReference type="EMBL" id="EIJ36373.1"/>
    </source>
</evidence>
<sequence precursor="true">MSTHRFLYTLLMYLLSPLFVLRLLWRSRANPAYRQRLGERFGCVPATGRPCIWLHAVSVGETIAARPLIERLLVEYPQHPLLVTTTTPTGSDTVRRLFGGRVLHCYFPYDLPDALARFLTRMQPLLLVVMETEIWPNLYAACAQRNIPLMLANARLSGRSTRGYARLASLVRETLANASLIATRDPQDSQHFQQLGAKPEQVEVCGNIKFDLQVSSTVVEQGRQLRSQWGSQRQVCVAASTHQGEDEIILRVFARLREQCPDLLLVVVPRHPERFDAVATLCANSGLPTVRRSTGSAFSLDTAIIVGDSMGEMLLWYAAADVAFIGGSLVAHGGHNPLEAAAFGVPVVSGEHVHNFADIFPPLCQAGGAVLAQDETGLYAQLQEWLQDAAEQQQAGQAAKTFFQQNQRAVDCLIQAITTLMTTSRG</sequence>
<feature type="transmembrane region" description="Helical" evidence="13">
    <location>
        <begin position="6"/>
        <end position="25"/>
    </location>
</feature>
<keyword evidence="13" id="KW-0448">Lipopolysaccharide biosynthesis</keyword>
<evidence type="ECO:0000256" key="3">
    <source>
        <dbReference type="ARBA" id="ARBA00006380"/>
    </source>
</evidence>
<evidence type="ECO:0000256" key="10">
    <source>
        <dbReference type="ARBA" id="ARBA00049183"/>
    </source>
</evidence>
<proteinExistence type="inferred from homology"/>
<evidence type="ECO:0000256" key="8">
    <source>
        <dbReference type="ARBA" id="ARBA00022968"/>
    </source>
</evidence>
<feature type="domain" description="3-deoxy-D-manno-octulosonic-acid transferase N-terminal" evidence="15">
    <location>
        <begin position="35"/>
        <end position="211"/>
    </location>
</feature>
<dbReference type="GO" id="GO:0005886">
    <property type="term" value="C:plasma membrane"/>
    <property type="evidence" value="ECO:0007669"/>
    <property type="project" value="UniProtKB-SubCell"/>
</dbReference>
<dbReference type="Gene3D" id="3.40.50.2000">
    <property type="entry name" value="Glycogen Phosphorylase B"/>
    <property type="match status" value="1"/>
</dbReference>
<evidence type="ECO:0000259" key="15">
    <source>
        <dbReference type="Pfam" id="PF04413"/>
    </source>
</evidence>
<evidence type="ECO:0000256" key="2">
    <source>
        <dbReference type="ARBA" id="ARBA00004713"/>
    </source>
</evidence>
<keyword evidence="6" id="KW-0997">Cell inner membrane</keyword>
<evidence type="ECO:0000256" key="5">
    <source>
        <dbReference type="ARBA" id="ARBA00019077"/>
    </source>
</evidence>
<dbReference type="GO" id="GO:0043842">
    <property type="term" value="F:Kdo transferase activity"/>
    <property type="evidence" value="ECO:0007669"/>
    <property type="project" value="UniProtKB-EC"/>
</dbReference>
<evidence type="ECO:0000256" key="11">
    <source>
        <dbReference type="PIRSR" id="PIRSR639901-1"/>
    </source>
</evidence>
<comment type="catalytic activity">
    <reaction evidence="10 13">
        <text>lipid IVA (E. coli) + CMP-3-deoxy-beta-D-manno-octulosonate = alpha-Kdo-(2-&gt;6)-lipid IVA (E. coli) + CMP + H(+)</text>
        <dbReference type="Rhea" id="RHEA:28066"/>
        <dbReference type="ChEBI" id="CHEBI:15378"/>
        <dbReference type="ChEBI" id="CHEBI:58603"/>
        <dbReference type="ChEBI" id="CHEBI:60364"/>
        <dbReference type="ChEBI" id="CHEBI:60377"/>
        <dbReference type="ChEBI" id="CHEBI:85987"/>
        <dbReference type="EC" id="2.4.99.12"/>
    </reaction>
</comment>
<dbReference type="GO" id="GO:0009244">
    <property type="term" value="P:lipopolysaccharide core region biosynthetic process"/>
    <property type="evidence" value="ECO:0007669"/>
    <property type="project" value="UniProtKB-UniRule"/>
</dbReference>
<dbReference type="InterPro" id="IPR038107">
    <property type="entry name" value="Glycos_transf_N_sf"/>
</dbReference>
<keyword evidence="8" id="KW-0735">Signal-anchor</keyword>
<dbReference type="Proteomes" id="UP000005317">
    <property type="component" value="Unassembled WGS sequence"/>
</dbReference>
<feature type="domain" description="Glycosyl transferase family 1" evidence="14">
    <location>
        <begin position="249"/>
        <end position="400"/>
    </location>
</feature>
<dbReference type="RefSeq" id="WP_002710248.1">
    <property type="nucleotide sequence ID" value="NZ_JH651384.1"/>
</dbReference>
<organism evidence="16 17">
    <name type="scientific">Thiothrix nivea (strain ATCC 35100 / DSM 5205 / JP2)</name>
    <dbReference type="NCBI Taxonomy" id="870187"/>
    <lineage>
        <taxon>Bacteria</taxon>
        <taxon>Pseudomonadati</taxon>
        <taxon>Pseudomonadota</taxon>
        <taxon>Gammaproteobacteria</taxon>
        <taxon>Thiotrichales</taxon>
        <taxon>Thiotrichaceae</taxon>
        <taxon>Thiothrix</taxon>
    </lineage>
</organism>
<dbReference type="Gene3D" id="3.40.50.11720">
    <property type="entry name" value="3-Deoxy-D-manno-octulosonic-acid transferase, N-terminal domain"/>
    <property type="match status" value="1"/>
</dbReference>
<dbReference type="InterPro" id="IPR007507">
    <property type="entry name" value="Glycos_transf_N"/>
</dbReference>
<comment type="subcellular location">
    <subcellularLocation>
        <location evidence="1">Cell inner membrane</location>
        <topology evidence="1">Single-pass membrane protein</topology>
        <orientation evidence="1">Cytoplasmic side</orientation>
    </subcellularLocation>
    <subcellularLocation>
        <location evidence="13">Cell membrane</location>
    </subcellularLocation>
</comment>
<keyword evidence="13" id="KW-0472">Membrane</keyword>
<dbReference type="Pfam" id="PF00534">
    <property type="entry name" value="Glycos_transf_1"/>
    <property type="match status" value="1"/>
</dbReference>
<gene>
    <name evidence="16" type="ORF">Thini_3873</name>
</gene>
<evidence type="ECO:0000256" key="9">
    <source>
        <dbReference type="ARBA" id="ARBA00031445"/>
    </source>
</evidence>
<keyword evidence="13" id="KW-0812">Transmembrane</keyword>
<dbReference type="EC" id="2.4.99.12" evidence="4 13"/>
<dbReference type="UniPathway" id="UPA00958"/>
<evidence type="ECO:0000256" key="7">
    <source>
        <dbReference type="ARBA" id="ARBA00022679"/>
    </source>
</evidence>
<dbReference type="InterPro" id="IPR001296">
    <property type="entry name" value="Glyco_trans_1"/>
</dbReference>
<feature type="site" description="Transition state stabilizer" evidence="12">
    <location>
        <position position="131"/>
    </location>
</feature>